<dbReference type="InterPro" id="IPR050177">
    <property type="entry name" value="Lipid_A_modif_metabolic_enz"/>
</dbReference>
<keyword evidence="3" id="KW-1185">Reference proteome</keyword>
<evidence type="ECO:0000313" key="3">
    <source>
        <dbReference type="Proteomes" id="UP000053750"/>
    </source>
</evidence>
<reference evidence="2 3" key="1">
    <citation type="submission" date="2014-02" db="EMBL/GenBank/DDBJ databases">
        <title>Genome sequence of Paenibacillus darwinianus reveals adaptive mechanisms for survival in Antarctic soils.</title>
        <authorList>
            <person name="Dsouza M."/>
            <person name="Taylor M.W."/>
            <person name="Turner S.J."/>
            <person name="Aislabie J."/>
        </authorList>
    </citation>
    <scope>NUCLEOTIDE SEQUENCE [LARGE SCALE GENOMIC DNA]</scope>
    <source>
        <strain evidence="2 3">CE1</strain>
    </source>
</reference>
<gene>
    <name evidence="2" type="ORF">BG53_01835</name>
</gene>
<dbReference type="PANTHER" id="PTHR43245:SF13">
    <property type="entry name" value="UDP-D-APIOSE_UDP-D-XYLOSE SYNTHASE 2"/>
    <property type="match status" value="1"/>
</dbReference>
<dbReference type="EMBL" id="JFHU01000124">
    <property type="protein sequence ID" value="EXX88504.1"/>
    <property type="molecule type" value="Genomic_DNA"/>
</dbReference>
<dbReference type="Proteomes" id="UP000053750">
    <property type="component" value="Unassembled WGS sequence"/>
</dbReference>
<evidence type="ECO:0000313" key="2">
    <source>
        <dbReference type="EMBL" id="EXX88504.1"/>
    </source>
</evidence>
<dbReference type="PANTHER" id="PTHR43245">
    <property type="entry name" value="BIFUNCTIONAL POLYMYXIN RESISTANCE PROTEIN ARNA"/>
    <property type="match status" value="1"/>
</dbReference>
<comment type="caution">
    <text evidence="2">The sequence shown here is derived from an EMBL/GenBank/DDBJ whole genome shotgun (WGS) entry which is preliminary data.</text>
</comment>
<dbReference type="Gene3D" id="3.90.25.10">
    <property type="entry name" value="UDP-galactose 4-epimerase, domain 1"/>
    <property type="match status" value="1"/>
</dbReference>
<dbReference type="RefSeq" id="WP_051587660.1">
    <property type="nucleotide sequence ID" value="NZ_KK082213.1"/>
</dbReference>
<dbReference type="Gene3D" id="3.40.50.720">
    <property type="entry name" value="NAD(P)-binding Rossmann-like Domain"/>
    <property type="match status" value="1"/>
</dbReference>
<dbReference type="AlphaFoldDB" id="A0A9W5W736"/>
<accession>A0A9W5W736</accession>
<protein>
    <submittedName>
        <fullName evidence="2">UDP-glucose 4-epimerase</fullName>
    </submittedName>
</protein>
<sequence>MRILVTGGAGFIASHIVDALIEQRHTVAVVDKLSTGFVENINKRARFYPIDILDDALEDVFAVFRPEVVIHHAAQIDGQMSLRQPRFDAETNIIGTLNVLERCIEHKTRKIICASSAAVYGPPAAPVIREDHPIRPLTGYGISKYTSETYIRMYGEQHNLDFTILRYANVYGERQGAKGEAGVVSIFADRLLAGEAPIIYGDGEQVRDFIYVKDVVAANLQALSLGHCCTVNIGTGERTSVNRLFGFLRDLTGSGTQPVYQAERTGDIKHSCLDNTLAASVLAWRPVHTLESGLASTVRDRAGLAVTARNQTTL</sequence>
<proteinExistence type="predicted"/>
<dbReference type="Pfam" id="PF01370">
    <property type="entry name" value="Epimerase"/>
    <property type="match status" value="1"/>
</dbReference>
<dbReference type="InterPro" id="IPR036291">
    <property type="entry name" value="NAD(P)-bd_dom_sf"/>
</dbReference>
<dbReference type="InterPro" id="IPR001509">
    <property type="entry name" value="Epimerase_deHydtase"/>
</dbReference>
<dbReference type="SUPFAM" id="SSF51735">
    <property type="entry name" value="NAD(P)-binding Rossmann-fold domains"/>
    <property type="match status" value="1"/>
</dbReference>
<feature type="domain" description="NAD-dependent epimerase/dehydratase" evidence="1">
    <location>
        <begin position="3"/>
        <end position="234"/>
    </location>
</feature>
<dbReference type="OrthoDB" id="9771073at2"/>
<evidence type="ECO:0000259" key="1">
    <source>
        <dbReference type="Pfam" id="PF01370"/>
    </source>
</evidence>
<organism evidence="2 3">
    <name type="scientific">Paenibacillus darwinianus</name>
    <dbReference type="NCBI Taxonomy" id="1380763"/>
    <lineage>
        <taxon>Bacteria</taxon>
        <taxon>Bacillati</taxon>
        <taxon>Bacillota</taxon>
        <taxon>Bacilli</taxon>
        <taxon>Bacillales</taxon>
        <taxon>Paenibacillaceae</taxon>
        <taxon>Paenibacillus</taxon>
    </lineage>
</organism>
<name>A0A9W5W736_9BACL</name>